<evidence type="ECO:0000313" key="1">
    <source>
        <dbReference type="EMBL" id="QHL91561.1"/>
    </source>
</evidence>
<evidence type="ECO:0000313" key="2">
    <source>
        <dbReference type="Proteomes" id="UP000464468"/>
    </source>
</evidence>
<dbReference type="KEGG" id="schy:GVO57_13075"/>
<dbReference type="InterPro" id="IPR050275">
    <property type="entry name" value="PGM_Phosphatase"/>
</dbReference>
<dbReference type="SMART" id="SM00855">
    <property type="entry name" value="PGAM"/>
    <property type="match status" value="1"/>
</dbReference>
<gene>
    <name evidence="1" type="ORF">GVO57_13075</name>
</gene>
<organism evidence="1 2">
    <name type="scientific">Sphingomonas changnyeongensis</name>
    <dbReference type="NCBI Taxonomy" id="2698679"/>
    <lineage>
        <taxon>Bacteria</taxon>
        <taxon>Pseudomonadati</taxon>
        <taxon>Pseudomonadota</taxon>
        <taxon>Alphaproteobacteria</taxon>
        <taxon>Sphingomonadales</taxon>
        <taxon>Sphingomonadaceae</taxon>
        <taxon>Sphingomonas</taxon>
    </lineage>
</organism>
<reference evidence="1 2" key="1">
    <citation type="submission" date="2020-01" db="EMBL/GenBank/DDBJ databases">
        <title>Sphingomonas sp. C33 whole genome sequece.</title>
        <authorList>
            <person name="Park C."/>
        </authorList>
    </citation>
    <scope>NUCLEOTIDE SEQUENCE [LARGE SCALE GENOMIC DNA]</scope>
    <source>
        <strain evidence="1 2">C33</strain>
    </source>
</reference>
<dbReference type="InterPro" id="IPR013078">
    <property type="entry name" value="His_Pase_superF_clade-1"/>
</dbReference>
<dbReference type="AlphaFoldDB" id="A0A7Z2S8L8"/>
<sequence length="182" mass="19515">MARDGLILIRHTRPEVAPGICYGLTDLDCADSFADEAAAVCAALADQAGIDTIVSSPLRRCRKLAQTLAEHLGQEFEIEADIREMDFGSWEGLPWDRIGRDALDRWAGDFMHARDHGGESVAMLAARVNAALAAHRARPGRTLWVTHMGVIRAALAAAGVDGAWSAQVGYGAVLRWPEGAGI</sequence>
<dbReference type="RefSeq" id="WP_160593597.1">
    <property type="nucleotide sequence ID" value="NZ_CP047895.1"/>
</dbReference>
<dbReference type="SUPFAM" id="SSF53254">
    <property type="entry name" value="Phosphoglycerate mutase-like"/>
    <property type="match status" value="1"/>
</dbReference>
<dbReference type="EMBL" id="CP047895">
    <property type="protein sequence ID" value="QHL91561.1"/>
    <property type="molecule type" value="Genomic_DNA"/>
</dbReference>
<dbReference type="Gene3D" id="3.40.50.1240">
    <property type="entry name" value="Phosphoglycerate mutase-like"/>
    <property type="match status" value="1"/>
</dbReference>
<dbReference type="Proteomes" id="UP000464468">
    <property type="component" value="Chromosome"/>
</dbReference>
<name>A0A7Z2S8L8_9SPHN</name>
<keyword evidence="2" id="KW-1185">Reference proteome</keyword>
<dbReference type="PANTHER" id="PTHR48100:SF1">
    <property type="entry name" value="HISTIDINE PHOSPHATASE FAMILY PROTEIN-RELATED"/>
    <property type="match status" value="1"/>
</dbReference>
<dbReference type="GO" id="GO:0016791">
    <property type="term" value="F:phosphatase activity"/>
    <property type="evidence" value="ECO:0007669"/>
    <property type="project" value="TreeGrafter"/>
</dbReference>
<protein>
    <submittedName>
        <fullName evidence="1">Alpha-ribazole phosphatase</fullName>
    </submittedName>
</protein>
<accession>A0A7Z2S8L8</accession>
<dbReference type="Pfam" id="PF00300">
    <property type="entry name" value="His_Phos_1"/>
    <property type="match status" value="1"/>
</dbReference>
<dbReference type="InterPro" id="IPR029033">
    <property type="entry name" value="His_PPase_superfam"/>
</dbReference>
<dbReference type="GO" id="GO:0005737">
    <property type="term" value="C:cytoplasm"/>
    <property type="evidence" value="ECO:0007669"/>
    <property type="project" value="TreeGrafter"/>
</dbReference>
<dbReference type="PANTHER" id="PTHR48100">
    <property type="entry name" value="BROAD-SPECIFICITY PHOSPHATASE YOR283W-RELATED"/>
    <property type="match status" value="1"/>
</dbReference>
<proteinExistence type="predicted"/>